<comment type="caution">
    <text evidence="2">The sequence shown here is derived from an EMBL/GenBank/DDBJ whole genome shotgun (WGS) entry which is preliminary data.</text>
</comment>
<feature type="region of interest" description="Disordered" evidence="1">
    <location>
        <begin position="1"/>
        <end position="69"/>
    </location>
</feature>
<organism evidence="2">
    <name type="scientific">marine sediment metagenome</name>
    <dbReference type="NCBI Taxonomy" id="412755"/>
    <lineage>
        <taxon>unclassified sequences</taxon>
        <taxon>metagenomes</taxon>
        <taxon>ecological metagenomes</taxon>
    </lineage>
</organism>
<name>A0A0F9WBT5_9ZZZZ</name>
<accession>A0A0F9WBT5</accession>
<sequence length="165" mass="18259">MPNIFSGRGSSFQPFASPRQRLGAQSSFADFDLRTDNPSRSISRGLPPASIGLPPASRGLPPSRPFDESFRRGLFQDDPGLAFQTSVSQAGLDTNLTDFFRGKSARFLQQFQGALGSQIDEFGRSDLNPLDFFRDLDFESEFLRLSPNERGANDAGLNRASRFLF</sequence>
<reference evidence="2" key="1">
    <citation type="journal article" date="2015" name="Nature">
        <title>Complex archaea that bridge the gap between prokaryotes and eukaryotes.</title>
        <authorList>
            <person name="Spang A."/>
            <person name="Saw J.H."/>
            <person name="Jorgensen S.L."/>
            <person name="Zaremba-Niedzwiedzka K."/>
            <person name="Martijn J."/>
            <person name="Lind A.E."/>
            <person name="van Eijk R."/>
            <person name="Schleper C."/>
            <person name="Guy L."/>
            <person name="Ettema T.J."/>
        </authorList>
    </citation>
    <scope>NUCLEOTIDE SEQUENCE</scope>
</reference>
<protein>
    <submittedName>
        <fullName evidence="2">Uncharacterized protein</fullName>
    </submittedName>
</protein>
<dbReference type="EMBL" id="LAZR01000306">
    <property type="protein sequence ID" value="KKN75658.1"/>
    <property type="molecule type" value="Genomic_DNA"/>
</dbReference>
<evidence type="ECO:0000256" key="1">
    <source>
        <dbReference type="SAM" id="MobiDB-lite"/>
    </source>
</evidence>
<gene>
    <name evidence="2" type="ORF">LCGC14_0378980</name>
</gene>
<evidence type="ECO:0000313" key="2">
    <source>
        <dbReference type="EMBL" id="KKN75658.1"/>
    </source>
</evidence>
<proteinExistence type="predicted"/>
<dbReference type="AlphaFoldDB" id="A0A0F9WBT5"/>